<feature type="region of interest" description="Disordered" evidence="1">
    <location>
        <begin position="66"/>
        <end position="89"/>
    </location>
</feature>
<dbReference type="AlphaFoldDB" id="A0A8T1N1P3"/>
<accession>A0A8T1N1P3</accession>
<keyword evidence="3" id="KW-1185">Reference proteome</keyword>
<proteinExistence type="predicted"/>
<reference evidence="2 3" key="1">
    <citation type="journal article" date="2018" name="Biotechnol. Adv.">
        <title>Improved genomic resources and new bioinformatic workflow for the carcinogenic parasite Clonorchis sinensis: Biotechnological implications.</title>
        <authorList>
            <person name="Wang D."/>
            <person name="Korhonen P.K."/>
            <person name="Gasser R.B."/>
            <person name="Young N.D."/>
        </authorList>
    </citation>
    <scope>NUCLEOTIDE SEQUENCE [LARGE SCALE GENOMIC DNA]</scope>
    <source>
        <strain evidence="2">Cs-k2</strain>
    </source>
</reference>
<gene>
    <name evidence="2" type="ORF">CSKR_203789</name>
</gene>
<name>A0A8T1N1P3_CLOSI</name>
<protein>
    <submittedName>
        <fullName evidence="2">Uncharacterized protein</fullName>
    </submittedName>
</protein>
<comment type="caution">
    <text evidence="2">The sequence shown here is derived from an EMBL/GenBank/DDBJ whole genome shotgun (WGS) entry which is preliminary data.</text>
</comment>
<organism evidence="2 3">
    <name type="scientific">Clonorchis sinensis</name>
    <name type="common">Chinese liver fluke</name>
    <dbReference type="NCBI Taxonomy" id="79923"/>
    <lineage>
        <taxon>Eukaryota</taxon>
        <taxon>Metazoa</taxon>
        <taxon>Spiralia</taxon>
        <taxon>Lophotrochozoa</taxon>
        <taxon>Platyhelminthes</taxon>
        <taxon>Trematoda</taxon>
        <taxon>Digenea</taxon>
        <taxon>Opisthorchiida</taxon>
        <taxon>Opisthorchiata</taxon>
        <taxon>Opisthorchiidae</taxon>
        <taxon>Clonorchis</taxon>
    </lineage>
</organism>
<sequence length="89" mass="9999">MNPNYNDTNLLPAYLTLLITAFRTLHSKVRFDPGSCGTRENASMTTQGRKSTKAIMPLKFRAFTSAKLPSDEIQPPRKIWRPTTSSDTP</sequence>
<evidence type="ECO:0000313" key="2">
    <source>
        <dbReference type="EMBL" id="KAG5455018.1"/>
    </source>
</evidence>
<evidence type="ECO:0000256" key="1">
    <source>
        <dbReference type="SAM" id="MobiDB-lite"/>
    </source>
</evidence>
<evidence type="ECO:0000313" key="3">
    <source>
        <dbReference type="Proteomes" id="UP000286415"/>
    </source>
</evidence>
<dbReference type="Proteomes" id="UP000286415">
    <property type="component" value="Unassembled WGS sequence"/>
</dbReference>
<reference evidence="2 3" key="2">
    <citation type="journal article" date="2021" name="Genomics">
        <title>High-quality reference genome for Clonorchis sinensis.</title>
        <authorList>
            <person name="Young N.D."/>
            <person name="Stroehlein A.J."/>
            <person name="Kinkar L."/>
            <person name="Wang T."/>
            <person name="Sohn W.M."/>
            <person name="Chang B.C.H."/>
            <person name="Kaur P."/>
            <person name="Weisz D."/>
            <person name="Dudchenko O."/>
            <person name="Aiden E.L."/>
            <person name="Korhonen P.K."/>
            <person name="Gasser R.B."/>
        </authorList>
    </citation>
    <scope>NUCLEOTIDE SEQUENCE [LARGE SCALE GENOMIC DNA]</scope>
    <source>
        <strain evidence="2">Cs-k2</strain>
    </source>
</reference>
<dbReference type="EMBL" id="NIRI02000005">
    <property type="protein sequence ID" value="KAG5455018.1"/>
    <property type="molecule type" value="Genomic_DNA"/>
</dbReference>